<dbReference type="AlphaFoldDB" id="A0A3B0USZ4"/>
<dbReference type="GO" id="GO:0003824">
    <property type="term" value="F:catalytic activity"/>
    <property type="evidence" value="ECO:0007669"/>
    <property type="project" value="InterPro"/>
</dbReference>
<sequence length="331" mass="37379">MANRCTLQETKEQDFTAFVLTNGHIQLCILPELGGKITSIQDLSTQREWLWRNPHLPLRPVIYDSSFTEKYDTGGLDECFPAVAGGAYPDAPWHGVIIPDHGELWCQPWEMAVVESSAEQIVLAMVCFGVRFPYRFERRLTLSANSPVITLDYQVHNLTSFDMPFIWGIHPILNIEEGMQLLLPTGVESVRVDSVTNHFFDKNGSQLSWPQAKRADQQLIDLSCVPTRDFGQAYKLFTHRLEGNDFVQTAVSDPTNQHAFTFRFRPNEITHVGLWMNYGGWSGCGSAPYFNLGLEPCIGGADSLPDGKKLDQYALLPAKQRRSWTLELLIS</sequence>
<name>A0A3B0USZ4_9ZZZZ</name>
<gene>
    <name evidence="1" type="ORF">MNBD_CHLOROFLEXI01-3457</name>
</gene>
<evidence type="ECO:0000313" key="1">
    <source>
        <dbReference type="EMBL" id="VAW34058.1"/>
    </source>
</evidence>
<dbReference type="Gene3D" id="2.70.98.10">
    <property type="match status" value="1"/>
</dbReference>
<dbReference type="SUPFAM" id="SSF74650">
    <property type="entry name" value="Galactose mutarotase-like"/>
    <property type="match status" value="1"/>
</dbReference>
<accession>A0A3B0USZ4</accession>
<evidence type="ECO:0008006" key="2">
    <source>
        <dbReference type="Google" id="ProtNLM"/>
    </source>
</evidence>
<dbReference type="GO" id="GO:0030246">
    <property type="term" value="F:carbohydrate binding"/>
    <property type="evidence" value="ECO:0007669"/>
    <property type="project" value="InterPro"/>
</dbReference>
<protein>
    <recommendedName>
        <fullName evidence="2">Galactose mutarotase and related enzymes</fullName>
    </recommendedName>
</protein>
<dbReference type="EMBL" id="UOEU01000506">
    <property type="protein sequence ID" value="VAW34058.1"/>
    <property type="molecule type" value="Genomic_DNA"/>
</dbReference>
<dbReference type="GO" id="GO:0005975">
    <property type="term" value="P:carbohydrate metabolic process"/>
    <property type="evidence" value="ECO:0007669"/>
    <property type="project" value="InterPro"/>
</dbReference>
<organism evidence="1">
    <name type="scientific">hydrothermal vent metagenome</name>
    <dbReference type="NCBI Taxonomy" id="652676"/>
    <lineage>
        <taxon>unclassified sequences</taxon>
        <taxon>metagenomes</taxon>
        <taxon>ecological metagenomes</taxon>
    </lineage>
</organism>
<dbReference type="InterPro" id="IPR011013">
    <property type="entry name" value="Gal_mutarotase_sf_dom"/>
</dbReference>
<proteinExistence type="predicted"/>
<reference evidence="1" key="1">
    <citation type="submission" date="2018-06" db="EMBL/GenBank/DDBJ databases">
        <authorList>
            <person name="Zhirakovskaya E."/>
        </authorList>
    </citation>
    <scope>NUCLEOTIDE SEQUENCE</scope>
</reference>
<dbReference type="InterPro" id="IPR014718">
    <property type="entry name" value="GH-type_carb-bd"/>
</dbReference>